<reference evidence="2 3" key="1">
    <citation type="submission" date="2012-08" db="EMBL/GenBank/DDBJ databases">
        <authorList>
            <person name="Doggett N."/>
            <person name="Teshima H."/>
            <person name="Bruce D."/>
            <person name="Detter J.C."/>
            <person name="Johnson S.L."/>
            <person name="Han C."/>
        </authorList>
    </citation>
    <scope>NUCLEOTIDE SEQUENCE [LARGE SCALE GENOMIC DNA]</scope>
    <source>
        <strain evidence="2 3">HD-771</strain>
    </source>
</reference>
<evidence type="ECO:0000256" key="1">
    <source>
        <dbReference type="SAM" id="Phobius"/>
    </source>
</evidence>
<dbReference type="RefSeq" id="WP_001052512.1">
    <property type="nucleotide sequence ID" value="NC_018500.1"/>
</dbReference>
<keyword evidence="1" id="KW-1133">Transmembrane helix</keyword>
<dbReference type="KEGG" id="bti:BTG_12085"/>
<evidence type="ECO:0000313" key="2">
    <source>
        <dbReference type="EMBL" id="AFQ15873.1"/>
    </source>
</evidence>
<sequence length="94" mass="10888">MNLNISISLLLFISLGVRAFLFEIKFQYTREKLRSIHELFEIFLDCSFCNGFWTGFFGYVIVNGIDIILIPFAILVGSSSYYLTLFVKSLTQRN</sequence>
<feature type="transmembrane region" description="Helical" evidence="1">
    <location>
        <begin position="68"/>
        <end position="87"/>
    </location>
</feature>
<protein>
    <recommendedName>
        <fullName evidence="4">DUF1360 domain-containing protein</fullName>
    </recommendedName>
</protein>
<accession>A0A9W3J890</accession>
<proteinExistence type="predicted"/>
<dbReference type="AlphaFoldDB" id="A0A9W3J890"/>
<keyword evidence="1" id="KW-0812">Transmembrane</keyword>
<organism evidence="2 3">
    <name type="scientific">Bacillus thuringiensis HD-771</name>
    <dbReference type="NCBI Taxonomy" id="1218175"/>
    <lineage>
        <taxon>Bacteria</taxon>
        <taxon>Bacillati</taxon>
        <taxon>Bacillota</taxon>
        <taxon>Bacilli</taxon>
        <taxon>Bacillales</taxon>
        <taxon>Bacillaceae</taxon>
        <taxon>Bacillus</taxon>
        <taxon>Bacillus cereus group</taxon>
    </lineage>
</organism>
<gene>
    <name evidence="2" type="ORF">BTG_12085</name>
</gene>
<keyword evidence="1" id="KW-0472">Membrane</keyword>
<name>A0A9W3J890_BACTU</name>
<evidence type="ECO:0008006" key="4">
    <source>
        <dbReference type="Google" id="ProtNLM"/>
    </source>
</evidence>
<feature type="transmembrane region" description="Helical" evidence="1">
    <location>
        <begin position="42"/>
        <end position="62"/>
    </location>
</feature>
<dbReference type="Proteomes" id="UP000005259">
    <property type="component" value="Chromosome"/>
</dbReference>
<feature type="transmembrane region" description="Helical" evidence="1">
    <location>
        <begin position="6"/>
        <end position="22"/>
    </location>
</feature>
<dbReference type="EMBL" id="CP003752">
    <property type="protein sequence ID" value="AFQ15873.1"/>
    <property type="molecule type" value="Genomic_DNA"/>
</dbReference>
<evidence type="ECO:0000313" key="3">
    <source>
        <dbReference type="Proteomes" id="UP000005259"/>
    </source>
</evidence>